<feature type="compositionally biased region" description="Basic residues" evidence="1">
    <location>
        <begin position="1"/>
        <end position="20"/>
    </location>
</feature>
<reference evidence="2" key="1">
    <citation type="journal article" date="2020" name="Nature">
        <title>Giant virus diversity and host interactions through global metagenomics.</title>
        <authorList>
            <person name="Schulz F."/>
            <person name="Roux S."/>
            <person name="Paez-Espino D."/>
            <person name="Jungbluth S."/>
            <person name="Walsh D.A."/>
            <person name="Denef V.J."/>
            <person name="McMahon K.D."/>
            <person name="Konstantinidis K.T."/>
            <person name="Eloe-Fadrosh E.A."/>
            <person name="Kyrpides N.C."/>
            <person name="Woyke T."/>
        </authorList>
    </citation>
    <scope>NUCLEOTIDE SEQUENCE</scope>
    <source>
        <strain evidence="2">GVMAG-M-3300018080-19</strain>
    </source>
</reference>
<evidence type="ECO:0000313" key="2">
    <source>
        <dbReference type="EMBL" id="QHS93851.1"/>
    </source>
</evidence>
<name>A0A6C0BPZ6_9ZZZZ</name>
<dbReference type="InterPro" id="IPR043905">
    <property type="entry name" value="DUF5771"/>
</dbReference>
<sequence>MSSPRKRKSHSRKGHSRKAYTRKDGVRVRACRVKPTTVRAAVVRLPPAKPGQLRKYGYSLSANAEKRLAALSRGVRQDGYATIMRRLNWLAVMNKSRPKLYRKVKIDMNVLKKKFQSK</sequence>
<dbReference type="AlphaFoldDB" id="A0A6C0BPZ6"/>
<accession>A0A6C0BPZ6</accession>
<proteinExistence type="predicted"/>
<dbReference type="EMBL" id="MN739210">
    <property type="protein sequence ID" value="QHS93851.1"/>
    <property type="molecule type" value="Genomic_DNA"/>
</dbReference>
<protein>
    <submittedName>
        <fullName evidence="2">Uncharacterized protein</fullName>
    </submittedName>
</protein>
<dbReference type="Pfam" id="PF19075">
    <property type="entry name" value="DUF5771"/>
    <property type="match status" value="1"/>
</dbReference>
<feature type="region of interest" description="Disordered" evidence="1">
    <location>
        <begin position="1"/>
        <end position="25"/>
    </location>
</feature>
<evidence type="ECO:0000256" key="1">
    <source>
        <dbReference type="SAM" id="MobiDB-lite"/>
    </source>
</evidence>
<organism evidence="2">
    <name type="scientific">viral metagenome</name>
    <dbReference type="NCBI Taxonomy" id="1070528"/>
    <lineage>
        <taxon>unclassified sequences</taxon>
        <taxon>metagenomes</taxon>
        <taxon>organismal metagenomes</taxon>
    </lineage>
</organism>